<protein>
    <submittedName>
        <fullName evidence="1">Uncharacterized protein</fullName>
    </submittedName>
</protein>
<proteinExistence type="predicted"/>
<organism evidence="1 2">
    <name type="scientific">Desulfomonile tiedjei (strain ATCC 49306 / DSM 6799 / DCB-1)</name>
    <dbReference type="NCBI Taxonomy" id="706587"/>
    <lineage>
        <taxon>Bacteria</taxon>
        <taxon>Pseudomonadati</taxon>
        <taxon>Thermodesulfobacteriota</taxon>
        <taxon>Desulfomonilia</taxon>
        <taxon>Desulfomonilales</taxon>
        <taxon>Desulfomonilaceae</taxon>
        <taxon>Desulfomonile</taxon>
    </lineage>
</organism>
<name>I4C946_DESTA</name>
<dbReference type="AlphaFoldDB" id="I4C946"/>
<dbReference type="HOGENOM" id="CLU_2648637_0_0_7"/>
<dbReference type="Proteomes" id="UP000006055">
    <property type="component" value="Chromosome"/>
</dbReference>
<keyword evidence="2" id="KW-1185">Reference proteome</keyword>
<dbReference type="KEGG" id="dti:Desti_3435"/>
<sequence>MIDMEMIRRLNNYDTDELIRVLELNEDRLYHWLVLDSITVVRDDLGSSIDYVTALREMIKSERPDYVSPYEGLLPI</sequence>
<dbReference type="EMBL" id="CP003360">
    <property type="protein sequence ID" value="AFM26087.1"/>
    <property type="molecule type" value="Genomic_DNA"/>
</dbReference>
<reference evidence="2" key="1">
    <citation type="submission" date="2012-06" db="EMBL/GenBank/DDBJ databases">
        <title>Complete sequence of chromosome of Desulfomonile tiedjei DSM 6799.</title>
        <authorList>
            <person name="Lucas S."/>
            <person name="Copeland A."/>
            <person name="Lapidus A."/>
            <person name="Glavina del Rio T."/>
            <person name="Dalin E."/>
            <person name="Tice H."/>
            <person name="Bruce D."/>
            <person name="Goodwin L."/>
            <person name="Pitluck S."/>
            <person name="Peters L."/>
            <person name="Ovchinnikova G."/>
            <person name="Zeytun A."/>
            <person name="Lu M."/>
            <person name="Kyrpides N."/>
            <person name="Mavromatis K."/>
            <person name="Ivanova N."/>
            <person name="Brettin T."/>
            <person name="Detter J.C."/>
            <person name="Han C."/>
            <person name="Larimer F."/>
            <person name="Land M."/>
            <person name="Hauser L."/>
            <person name="Markowitz V."/>
            <person name="Cheng J.-F."/>
            <person name="Hugenholtz P."/>
            <person name="Woyke T."/>
            <person name="Wu D."/>
            <person name="Spring S."/>
            <person name="Schroeder M."/>
            <person name="Brambilla E."/>
            <person name="Klenk H.-P."/>
            <person name="Eisen J.A."/>
        </authorList>
    </citation>
    <scope>NUCLEOTIDE SEQUENCE [LARGE SCALE GENOMIC DNA]</scope>
    <source>
        <strain evidence="2">ATCC 49306 / DSM 6799 / DCB-1</strain>
    </source>
</reference>
<gene>
    <name evidence="1" type="ordered locus">Desti_3435</name>
</gene>
<evidence type="ECO:0000313" key="2">
    <source>
        <dbReference type="Proteomes" id="UP000006055"/>
    </source>
</evidence>
<dbReference type="RefSeq" id="WP_014811221.1">
    <property type="nucleotide sequence ID" value="NC_018025.1"/>
</dbReference>
<accession>I4C946</accession>
<evidence type="ECO:0000313" key="1">
    <source>
        <dbReference type="EMBL" id="AFM26087.1"/>
    </source>
</evidence>